<evidence type="ECO:0000256" key="6">
    <source>
        <dbReference type="ARBA" id="ARBA00023277"/>
    </source>
</evidence>
<dbReference type="Pfam" id="PF17042">
    <property type="entry name" value="NBD_C"/>
    <property type="match status" value="1"/>
</dbReference>
<keyword evidence="3" id="KW-0547">Nucleotide-binding</keyword>
<accession>A0A3E4GTS1</accession>
<dbReference type="InterPro" id="IPR042213">
    <property type="entry name" value="NBD_C_sf"/>
</dbReference>
<dbReference type="InterPro" id="IPR037051">
    <property type="entry name" value="4-carb_acid_sugar_kinase_N_sf"/>
</dbReference>
<evidence type="ECO:0000256" key="3">
    <source>
        <dbReference type="ARBA" id="ARBA00022741"/>
    </source>
</evidence>
<dbReference type="Gene3D" id="3.40.50.10840">
    <property type="entry name" value="Putative sugar-binding, N-terminal domain"/>
    <property type="match status" value="1"/>
</dbReference>
<dbReference type="InterPro" id="IPR031475">
    <property type="entry name" value="NBD_C"/>
</dbReference>
<comment type="caution">
    <text evidence="9">The sequence shown here is derived from an EMBL/GenBank/DDBJ whole genome shotgun (WGS) entry which is preliminary data.</text>
</comment>
<organism evidence="9 10">
    <name type="scientific">Coprococcus comes</name>
    <dbReference type="NCBI Taxonomy" id="410072"/>
    <lineage>
        <taxon>Bacteria</taxon>
        <taxon>Bacillati</taxon>
        <taxon>Bacillota</taxon>
        <taxon>Clostridia</taxon>
        <taxon>Lachnospirales</taxon>
        <taxon>Lachnospiraceae</taxon>
        <taxon>Coprococcus</taxon>
    </lineage>
</organism>
<keyword evidence="2" id="KW-0808">Transferase</keyword>
<reference evidence="9 10" key="1">
    <citation type="submission" date="2018-08" db="EMBL/GenBank/DDBJ databases">
        <title>A genome reference for cultivated species of the human gut microbiota.</title>
        <authorList>
            <person name="Zou Y."/>
            <person name="Xue W."/>
            <person name="Luo G."/>
        </authorList>
    </citation>
    <scope>NUCLEOTIDE SEQUENCE [LARGE SCALE GENOMIC DNA]</scope>
    <source>
        <strain evidence="9 10">TM07-19</strain>
    </source>
</reference>
<evidence type="ECO:0000256" key="5">
    <source>
        <dbReference type="ARBA" id="ARBA00022840"/>
    </source>
</evidence>
<keyword evidence="5" id="KW-0067">ATP-binding</keyword>
<dbReference type="GO" id="GO:0005524">
    <property type="term" value="F:ATP binding"/>
    <property type="evidence" value="ECO:0007669"/>
    <property type="project" value="UniProtKB-KW"/>
</dbReference>
<evidence type="ECO:0000313" key="9">
    <source>
        <dbReference type="EMBL" id="RGJ26339.1"/>
    </source>
</evidence>
<sequence>MVKIGVVADDFTGTASSGMMMAKAQVETGLFFDAASLDAFEYTDRLEAVYVSSNSRFLPPEDAKKIVRESAEALKKAGAQYYSKKIDTTLRGGIGYEVDAMLDFLGEDSMAVVVTAMPPSKRICIGGYSIIDSVVLTETSVANDVKTPVTECFVPDLLKSQTVHKVDYLSIKEVKQGVECLKACMTASRAKGSRVIVVDAVSMEHIHLIAQASVELDWKIVAVDPGPFTLELARCRGIAKADKEKAQGGEKREDKIALLIAGSANPSTKRQMEILSESEISLQQISANPKELLEGGERSQKEVLRVVKEAEAVFEAEDRPEAILIETALHNSIVNLREEDEKHGVPEGTSSDRINSGLAEITNVLLEKYAEDKIAGLMLTGGDTMEKVCRKIGVACIKAEDNIVAQVDVGKIIGRYDGMPLVVKGGFCGSEDIGIEIVRRLHSVF</sequence>
<evidence type="ECO:0000256" key="2">
    <source>
        <dbReference type="ARBA" id="ARBA00022679"/>
    </source>
</evidence>
<dbReference type="AlphaFoldDB" id="A0A3E4GTS1"/>
<evidence type="ECO:0000259" key="8">
    <source>
        <dbReference type="Pfam" id="PF17042"/>
    </source>
</evidence>
<evidence type="ECO:0000256" key="4">
    <source>
        <dbReference type="ARBA" id="ARBA00022777"/>
    </source>
</evidence>
<evidence type="ECO:0000313" key="10">
    <source>
        <dbReference type="Proteomes" id="UP000260655"/>
    </source>
</evidence>
<protein>
    <submittedName>
        <fullName evidence="9">Four-carbon acid sugar kinase family protein</fullName>
    </submittedName>
</protein>
<feature type="domain" description="Four-carbon acid sugar kinase nucleotide binding" evidence="8">
    <location>
        <begin position="258"/>
        <end position="432"/>
    </location>
</feature>
<dbReference type="GO" id="GO:0016301">
    <property type="term" value="F:kinase activity"/>
    <property type="evidence" value="ECO:0007669"/>
    <property type="project" value="UniProtKB-KW"/>
</dbReference>
<dbReference type="InterPro" id="IPR010737">
    <property type="entry name" value="4-carb_acid_sugar_kinase_N"/>
</dbReference>
<comment type="similarity">
    <text evidence="1">Belongs to the four-carbon acid sugar kinase family.</text>
</comment>
<gene>
    <name evidence="9" type="ORF">DXD67_00810</name>
</gene>
<dbReference type="Gene3D" id="3.40.980.20">
    <property type="entry name" value="Four-carbon acid sugar kinase, nucleotide binding domain"/>
    <property type="match status" value="1"/>
</dbReference>
<keyword evidence="4 9" id="KW-0418">Kinase</keyword>
<dbReference type="Pfam" id="PF07005">
    <property type="entry name" value="SBD_N"/>
    <property type="match status" value="1"/>
</dbReference>
<name>A0A3E4GTS1_9FIRM</name>
<dbReference type="RefSeq" id="WP_117555547.1">
    <property type="nucleotide sequence ID" value="NZ_JAAIOQ010000014.1"/>
</dbReference>
<evidence type="ECO:0000259" key="7">
    <source>
        <dbReference type="Pfam" id="PF07005"/>
    </source>
</evidence>
<dbReference type="Proteomes" id="UP000260655">
    <property type="component" value="Unassembled WGS sequence"/>
</dbReference>
<evidence type="ECO:0000256" key="1">
    <source>
        <dbReference type="ARBA" id="ARBA00005715"/>
    </source>
</evidence>
<dbReference type="EMBL" id="QSOV01000001">
    <property type="protein sequence ID" value="RGJ26339.1"/>
    <property type="molecule type" value="Genomic_DNA"/>
</dbReference>
<feature type="domain" description="Four-carbon acid sugar kinase N-terminal" evidence="7">
    <location>
        <begin position="4"/>
        <end position="231"/>
    </location>
</feature>
<proteinExistence type="inferred from homology"/>
<keyword evidence="6" id="KW-0119">Carbohydrate metabolism</keyword>
<dbReference type="SUPFAM" id="SSF142764">
    <property type="entry name" value="YgbK-like"/>
    <property type="match status" value="1"/>
</dbReference>